<dbReference type="EMBL" id="FWXH01000005">
    <property type="protein sequence ID" value="SMC23562.1"/>
    <property type="molecule type" value="Genomic_DNA"/>
</dbReference>
<dbReference type="PANTHER" id="PTHR43537">
    <property type="entry name" value="TRANSCRIPTIONAL REGULATOR, GNTR FAMILY"/>
    <property type="match status" value="1"/>
</dbReference>
<keyword evidence="2" id="KW-0238">DNA-binding</keyword>
<dbReference type="Gene3D" id="1.20.120.530">
    <property type="entry name" value="GntR ligand-binding domain-like"/>
    <property type="match status" value="1"/>
</dbReference>
<evidence type="ECO:0000256" key="2">
    <source>
        <dbReference type="ARBA" id="ARBA00023125"/>
    </source>
</evidence>
<dbReference type="SUPFAM" id="SSF48008">
    <property type="entry name" value="GntR ligand-binding domain-like"/>
    <property type="match status" value="1"/>
</dbReference>
<dbReference type="SMART" id="SM00345">
    <property type="entry name" value="HTH_GNTR"/>
    <property type="match status" value="1"/>
</dbReference>
<dbReference type="InterPro" id="IPR036390">
    <property type="entry name" value="WH_DNA-bd_sf"/>
</dbReference>
<keyword evidence="5" id="KW-0670">Pyruvate</keyword>
<dbReference type="RefSeq" id="WP_084115563.1">
    <property type="nucleotide sequence ID" value="NZ_FWXH01000005.1"/>
</dbReference>
<dbReference type="InterPro" id="IPR011711">
    <property type="entry name" value="GntR_C"/>
</dbReference>
<dbReference type="AlphaFoldDB" id="A0A1W1XID9"/>
<reference evidence="5 6" key="1">
    <citation type="submission" date="2017-04" db="EMBL/GenBank/DDBJ databases">
        <authorList>
            <person name="Afonso C.L."/>
            <person name="Miller P.J."/>
            <person name="Scott M.A."/>
            <person name="Spackman E."/>
            <person name="Goraichik I."/>
            <person name="Dimitrov K.M."/>
            <person name="Suarez D.L."/>
            <person name="Swayne D.E."/>
        </authorList>
    </citation>
    <scope>NUCLEOTIDE SEQUENCE [LARGE SCALE GENOMIC DNA]</scope>
    <source>
        <strain evidence="5 6">DSM 12555</strain>
    </source>
</reference>
<dbReference type="OrthoDB" id="9799482at2"/>
<dbReference type="GO" id="GO:0003677">
    <property type="term" value="F:DNA binding"/>
    <property type="evidence" value="ECO:0007669"/>
    <property type="project" value="UniProtKB-KW"/>
</dbReference>
<accession>A0A1W1XID9</accession>
<keyword evidence="3" id="KW-0804">Transcription</keyword>
<dbReference type="Pfam" id="PF00392">
    <property type="entry name" value="GntR"/>
    <property type="match status" value="1"/>
</dbReference>
<evidence type="ECO:0000313" key="6">
    <source>
        <dbReference type="Proteomes" id="UP000192468"/>
    </source>
</evidence>
<dbReference type="SUPFAM" id="SSF46785">
    <property type="entry name" value="Winged helix' DNA-binding domain"/>
    <property type="match status" value="1"/>
</dbReference>
<dbReference type="SMART" id="SM00895">
    <property type="entry name" value="FCD"/>
    <property type="match status" value="1"/>
</dbReference>
<dbReference type="InterPro" id="IPR036388">
    <property type="entry name" value="WH-like_DNA-bd_sf"/>
</dbReference>
<proteinExistence type="predicted"/>
<protein>
    <submittedName>
        <fullName evidence="5">GntR family transcriptional regulator, transcriptional repressor for pyruvate dehydrogenase complex</fullName>
    </submittedName>
</protein>
<dbReference type="PRINTS" id="PR00035">
    <property type="entry name" value="HTHGNTR"/>
</dbReference>
<organism evidence="5 6">
    <name type="scientific">Clostridium acidisoli DSM 12555</name>
    <dbReference type="NCBI Taxonomy" id="1121291"/>
    <lineage>
        <taxon>Bacteria</taxon>
        <taxon>Bacillati</taxon>
        <taxon>Bacillota</taxon>
        <taxon>Clostridia</taxon>
        <taxon>Eubacteriales</taxon>
        <taxon>Clostridiaceae</taxon>
        <taxon>Clostridium</taxon>
    </lineage>
</organism>
<dbReference type="InterPro" id="IPR000524">
    <property type="entry name" value="Tscrpt_reg_HTH_GntR"/>
</dbReference>
<evidence type="ECO:0000259" key="4">
    <source>
        <dbReference type="PROSITE" id="PS50949"/>
    </source>
</evidence>
<dbReference type="Proteomes" id="UP000192468">
    <property type="component" value="Unassembled WGS sequence"/>
</dbReference>
<evidence type="ECO:0000256" key="3">
    <source>
        <dbReference type="ARBA" id="ARBA00023163"/>
    </source>
</evidence>
<dbReference type="Pfam" id="PF07729">
    <property type="entry name" value="FCD"/>
    <property type="match status" value="1"/>
</dbReference>
<dbReference type="PROSITE" id="PS50949">
    <property type="entry name" value="HTH_GNTR"/>
    <property type="match status" value="1"/>
</dbReference>
<feature type="domain" description="HTH gntR-type" evidence="4">
    <location>
        <begin position="8"/>
        <end position="76"/>
    </location>
</feature>
<evidence type="ECO:0000313" key="5">
    <source>
        <dbReference type="EMBL" id="SMC23562.1"/>
    </source>
</evidence>
<evidence type="ECO:0000256" key="1">
    <source>
        <dbReference type="ARBA" id="ARBA00023015"/>
    </source>
</evidence>
<dbReference type="GO" id="GO:0003700">
    <property type="term" value="F:DNA-binding transcription factor activity"/>
    <property type="evidence" value="ECO:0007669"/>
    <property type="project" value="InterPro"/>
</dbReference>
<dbReference type="CDD" id="cd07377">
    <property type="entry name" value="WHTH_GntR"/>
    <property type="match status" value="1"/>
</dbReference>
<name>A0A1W1XID9_9CLOT</name>
<keyword evidence="1" id="KW-0805">Transcription regulation</keyword>
<dbReference type="InterPro" id="IPR008920">
    <property type="entry name" value="TF_FadR/GntR_C"/>
</dbReference>
<dbReference type="PANTHER" id="PTHR43537:SF43">
    <property type="entry name" value="GNTR-FAMILY TRANSCRIPTIONAL REGULATOR"/>
    <property type="match status" value="1"/>
</dbReference>
<keyword evidence="6" id="KW-1185">Reference proteome</keyword>
<gene>
    <name evidence="5" type="ORF">SAMN02745134_01948</name>
</gene>
<dbReference type="Gene3D" id="1.10.10.10">
    <property type="entry name" value="Winged helix-like DNA-binding domain superfamily/Winged helix DNA-binding domain"/>
    <property type="match status" value="1"/>
</dbReference>
<dbReference type="STRING" id="1121291.SAMN02745134_01948"/>
<sequence length="231" mass="26857">MFTPVKNQKVYEVVIEQIKDMIKTGKLKNGDKLPPERELVEQLKVSRTSIREALRSLEILGLIESRQGEGNFIRKSFQQSLLEPLSIMFMLQESSPNEVLELRRILETELASLAAKNINEDKLNELHNIIDKFKRTTDEVINTELDQEFHLKIAKASENFLLLNVLLTTESIIDSFISDARFRIMKNKNNRETLIKQHESIYMALCAHDSELAAEKMKRHLEFINNTIFKE</sequence>